<sequence>MGILKKINRRRRAFMKGLTKNIGSCSYPKIKETPEDIKIEKVLVCRPNGRLGNLLLVTPLVQEITAVFPNCKIDLMVKGNLAPILFENYDAIDHTIKLPKKPFKSLFKYFQKWTAIRRTRYDLIINVVSYSSSGRLATWIARGKYKLFGNDEGGLIASRYENAQHMAKFPVYYFRDFLLHCGLPERSGAVPLLDLKLSTAELEKGKGIVQNIVGDGKKTIALFTYATGHKCYSCDWWAQFYEALKQAFPECNILEILPIEKVSQISFQAPAFYSKDVREIGAVIANTDVFVGADSGIMHLASSVQTPTIGLFSVTDSTTYQPYGNNSLGVNTEEIGIEACLALIRSRIG</sequence>
<evidence type="ECO:0000313" key="4">
    <source>
        <dbReference type="Proteomes" id="UP000277579"/>
    </source>
</evidence>
<name>A0A495MCK6_9FLAO</name>
<keyword evidence="2 3" id="KW-0808">Transferase</keyword>
<organism evidence="3 4">
    <name type="scientific">Flavobacterium endophyticum</name>
    <dbReference type="NCBI Taxonomy" id="1540163"/>
    <lineage>
        <taxon>Bacteria</taxon>
        <taxon>Pseudomonadati</taxon>
        <taxon>Bacteroidota</taxon>
        <taxon>Flavobacteriia</taxon>
        <taxon>Flavobacteriales</taxon>
        <taxon>Flavobacteriaceae</taxon>
        <taxon>Flavobacterium</taxon>
    </lineage>
</organism>
<protein>
    <submittedName>
        <fullName evidence="3">ADP-heptose:LPS heptosyltransferase</fullName>
    </submittedName>
</protein>
<evidence type="ECO:0000256" key="2">
    <source>
        <dbReference type="ARBA" id="ARBA00022679"/>
    </source>
</evidence>
<dbReference type="SUPFAM" id="SSF53756">
    <property type="entry name" value="UDP-Glycosyltransferase/glycogen phosphorylase"/>
    <property type="match status" value="1"/>
</dbReference>
<dbReference type="Proteomes" id="UP000277579">
    <property type="component" value="Unassembled WGS sequence"/>
</dbReference>
<dbReference type="AlphaFoldDB" id="A0A495MCK6"/>
<dbReference type="CDD" id="cd03789">
    <property type="entry name" value="GT9_LPS_heptosyltransferase"/>
    <property type="match status" value="1"/>
</dbReference>
<dbReference type="GO" id="GO:0009244">
    <property type="term" value="P:lipopolysaccharide core region biosynthetic process"/>
    <property type="evidence" value="ECO:0007669"/>
    <property type="project" value="TreeGrafter"/>
</dbReference>
<reference evidence="3 4" key="1">
    <citation type="submission" date="2018-10" db="EMBL/GenBank/DDBJ databases">
        <title>Genomic Encyclopedia of Archaeal and Bacterial Type Strains, Phase II (KMG-II): from individual species to whole genera.</title>
        <authorList>
            <person name="Goeker M."/>
        </authorList>
    </citation>
    <scope>NUCLEOTIDE SEQUENCE [LARGE SCALE GENOMIC DNA]</scope>
    <source>
        <strain evidence="3 4">DSM 29537</strain>
    </source>
</reference>
<proteinExistence type="predicted"/>
<dbReference type="OrthoDB" id="9797795at2"/>
<dbReference type="PANTHER" id="PTHR30160">
    <property type="entry name" value="TETRAACYLDISACCHARIDE 4'-KINASE-RELATED"/>
    <property type="match status" value="1"/>
</dbReference>
<keyword evidence="1" id="KW-0328">Glycosyltransferase</keyword>
<evidence type="ECO:0000256" key="1">
    <source>
        <dbReference type="ARBA" id="ARBA00022676"/>
    </source>
</evidence>
<accession>A0A495MCK6</accession>
<comment type="caution">
    <text evidence="3">The sequence shown here is derived from an EMBL/GenBank/DDBJ whole genome shotgun (WGS) entry which is preliminary data.</text>
</comment>
<dbReference type="RefSeq" id="WP_121376373.1">
    <property type="nucleotide sequence ID" value="NZ_RBLC01000002.1"/>
</dbReference>
<dbReference type="PANTHER" id="PTHR30160:SF7">
    <property type="entry name" value="ADP-HEPTOSE--LPS HEPTOSYLTRANSFERASE 2"/>
    <property type="match status" value="1"/>
</dbReference>
<dbReference type="InterPro" id="IPR002201">
    <property type="entry name" value="Glyco_trans_9"/>
</dbReference>
<keyword evidence="4" id="KW-1185">Reference proteome</keyword>
<dbReference type="InterPro" id="IPR051199">
    <property type="entry name" value="LPS_LOS_Heptosyltrfase"/>
</dbReference>
<dbReference type="Pfam" id="PF01075">
    <property type="entry name" value="Glyco_transf_9"/>
    <property type="match status" value="1"/>
</dbReference>
<dbReference type="EMBL" id="RBLC01000002">
    <property type="protein sequence ID" value="RKS23148.1"/>
    <property type="molecule type" value="Genomic_DNA"/>
</dbReference>
<evidence type="ECO:0000313" key="3">
    <source>
        <dbReference type="EMBL" id="RKS23148.1"/>
    </source>
</evidence>
<gene>
    <name evidence="3" type="ORF">CLV94_2052</name>
</gene>
<dbReference type="GO" id="GO:0005829">
    <property type="term" value="C:cytosol"/>
    <property type="evidence" value="ECO:0007669"/>
    <property type="project" value="TreeGrafter"/>
</dbReference>
<dbReference type="Gene3D" id="3.40.50.2000">
    <property type="entry name" value="Glycogen Phosphorylase B"/>
    <property type="match status" value="2"/>
</dbReference>
<dbReference type="GO" id="GO:0008713">
    <property type="term" value="F:ADP-heptose-lipopolysaccharide heptosyltransferase activity"/>
    <property type="evidence" value="ECO:0007669"/>
    <property type="project" value="TreeGrafter"/>
</dbReference>